<keyword evidence="5" id="KW-1185">Reference proteome</keyword>
<dbReference type="EMBL" id="CAJNOI010000184">
    <property type="protein sequence ID" value="CAF1166815.1"/>
    <property type="molecule type" value="Genomic_DNA"/>
</dbReference>
<dbReference type="EMBL" id="CAJNOM010000621">
    <property type="protein sequence ID" value="CAF1524509.1"/>
    <property type="molecule type" value="Genomic_DNA"/>
</dbReference>
<evidence type="ECO:0000256" key="2">
    <source>
        <dbReference type="SAM" id="MobiDB-lite"/>
    </source>
</evidence>
<comment type="caution">
    <text evidence="4">The sequence shown here is derived from an EMBL/GenBank/DDBJ whole genome shotgun (WGS) entry which is preliminary data.</text>
</comment>
<reference evidence="4" key="1">
    <citation type="submission" date="2021-02" db="EMBL/GenBank/DDBJ databases">
        <authorList>
            <person name="Nowell W R."/>
        </authorList>
    </citation>
    <scope>NUCLEOTIDE SEQUENCE</scope>
</reference>
<accession>A0A815V146</accession>
<name>A0A815V146_9BILA</name>
<dbReference type="Proteomes" id="UP000663832">
    <property type="component" value="Unassembled WGS sequence"/>
</dbReference>
<organism evidence="4 5">
    <name type="scientific">Adineta steineri</name>
    <dbReference type="NCBI Taxonomy" id="433720"/>
    <lineage>
        <taxon>Eukaryota</taxon>
        <taxon>Metazoa</taxon>
        <taxon>Spiralia</taxon>
        <taxon>Gnathifera</taxon>
        <taxon>Rotifera</taxon>
        <taxon>Eurotatoria</taxon>
        <taxon>Bdelloidea</taxon>
        <taxon>Adinetida</taxon>
        <taxon>Adinetidae</taxon>
        <taxon>Adineta</taxon>
    </lineage>
</organism>
<evidence type="ECO:0000313" key="5">
    <source>
        <dbReference type="Proteomes" id="UP000663832"/>
    </source>
</evidence>
<proteinExistence type="predicted"/>
<gene>
    <name evidence="3" type="ORF">BJG266_LOCUS24966</name>
    <name evidence="4" type="ORF">QVE165_LOCUS45030</name>
</gene>
<feature type="region of interest" description="Disordered" evidence="2">
    <location>
        <begin position="228"/>
        <end position="252"/>
    </location>
</feature>
<sequence>MPDVSDRCQHELCCLKQSNPALLRLCRCSHQCGKMLCRKHLVEHDEYTEKQKQYQNELEVLRNSYIEIFNEDQIRTDLQSLNENFEIHLNLNEYINEDQIRTELKVLNEKLQYHHKLIEYIDSLLSINYLDESMNKNEKLQAAIKVVQKTIAQENRSRSIAYTTSDGDQNNNANVSTTDNGLGSKVANNNESDARSIMMKDRICKTNSIDLMTSEVLVFSGDSLNEKDPIISSESSWNSDYDAGAVDDNKHG</sequence>
<evidence type="ECO:0000256" key="1">
    <source>
        <dbReference type="SAM" id="Coils"/>
    </source>
</evidence>
<feature type="region of interest" description="Disordered" evidence="2">
    <location>
        <begin position="161"/>
        <end position="189"/>
    </location>
</feature>
<feature type="non-terminal residue" evidence="4">
    <location>
        <position position="1"/>
    </location>
</feature>
<protein>
    <submittedName>
        <fullName evidence="4">Uncharacterized protein</fullName>
    </submittedName>
</protein>
<dbReference type="Proteomes" id="UP000663877">
    <property type="component" value="Unassembled WGS sequence"/>
</dbReference>
<feature type="coiled-coil region" evidence="1">
    <location>
        <begin position="130"/>
        <end position="157"/>
    </location>
</feature>
<evidence type="ECO:0000313" key="3">
    <source>
        <dbReference type="EMBL" id="CAF1166815.1"/>
    </source>
</evidence>
<evidence type="ECO:0000313" key="4">
    <source>
        <dbReference type="EMBL" id="CAF1524509.1"/>
    </source>
</evidence>
<dbReference type="AlphaFoldDB" id="A0A815V146"/>
<keyword evidence="1" id="KW-0175">Coiled coil</keyword>